<keyword evidence="5 9" id="KW-0378">Hydrolase</keyword>
<dbReference type="InterPro" id="IPR002772">
    <property type="entry name" value="Glyco_hydro_3_C"/>
</dbReference>
<gene>
    <name evidence="9" type="ORF">J4573_20770</name>
</gene>
<keyword evidence="10" id="KW-1185">Reference proteome</keyword>
<keyword evidence="6" id="KW-0326">Glycosidase</keyword>
<comment type="caution">
    <text evidence="9">The sequence shown here is derived from an EMBL/GenBank/DDBJ whole genome shotgun (WGS) entry which is preliminary data.</text>
</comment>
<dbReference type="PRINTS" id="PR00133">
    <property type="entry name" value="GLHYDRLASE3"/>
</dbReference>
<dbReference type="Pfam" id="PF14310">
    <property type="entry name" value="Fn3-like"/>
    <property type="match status" value="1"/>
</dbReference>
<dbReference type="PANTHER" id="PTHR30620:SF16">
    <property type="entry name" value="LYSOSOMAL BETA GLUCOSIDASE"/>
    <property type="match status" value="1"/>
</dbReference>
<dbReference type="GO" id="GO:0009251">
    <property type="term" value="P:glucan catabolic process"/>
    <property type="evidence" value="ECO:0007669"/>
    <property type="project" value="TreeGrafter"/>
</dbReference>
<evidence type="ECO:0000256" key="5">
    <source>
        <dbReference type="ARBA" id="ARBA00022801"/>
    </source>
</evidence>
<feature type="chain" id="PRO_5037674347" description="beta-glucosidase" evidence="7">
    <location>
        <begin position="35"/>
        <end position="759"/>
    </location>
</feature>
<dbReference type="EC" id="3.2.1.21" evidence="3"/>
<comment type="catalytic activity">
    <reaction evidence="1">
        <text>Hydrolysis of terminal, non-reducing beta-D-glucosyl residues with release of beta-D-glucose.</text>
        <dbReference type="EC" id="3.2.1.21"/>
    </reaction>
</comment>
<keyword evidence="4 7" id="KW-0732">Signal</keyword>
<proteinExistence type="inferred from homology"/>
<dbReference type="Pfam" id="PF00933">
    <property type="entry name" value="Glyco_hydro_3"/>
    <property type="match status" value="1"/>
</dbReference>
<evidence type="ECO:0000259" key="8">
    <source>
        <dbReference type="SMART" id="SM01217"/>
    </source>
</evidence>
<name>A0A939PB61_9ACTN</name>
<evidence type="ECO:0000313" key="9">
    <source>
        <dbReference type="EMBL" id="MBO2449547.1"/>
    </source>
</evidence>
<evidence type="ECO:0000256" key="6">
    <source>
        <dbReference type="ARBA" id="ARBA00023295"/>
    </source>
</evidence>
<dbReference type="Gene3D" id="3.20.20.300">
    <property type="entry name" value="Glycoside hydrolase, family 3, N-terminal domain"/>
    <property type="match status" value="1"/>
</dbReference>
<organism evidence="9 10">
    <name type="scientific">Actinomadura barringtoniae</name>
    <dbReference type="NCBI Taxonomy" id="1427535"/>
    <lineage>
        <taxon>Bacteria</taxon>
        <taxon>Bacillati</taxon>
        <taxon>Actinomycetota</taxon>
        <taxon>Actinomycetes</taxon>
        <taxon>Streptosporangiales</taxon>
        <taxon>Thermomonosporaceae</taxon>
        <taxon>Actinomadura</taxon>
    </lineage>
</organism>
<dbReference type="Gene3D" id="2.60.40.10">
    <property type="entry name" value="Immunoglobulins"/>
    <property type="match status" value="1"/>
</dbReference>
<evidence type="ECO:0000256" key="3">
    <source>
        <dbReference type="ARBA" id="ARBA00012744"/>
    </source>
</evidence>
<evidence type="ECO:0000256" key="2">
    <source>
        <dbReference type="ARBA" id="ARBA00005336"/>
    </source>
</evidence>
<dbReference type="Proteomes" id="UP000669179">
    <property type="component" value="Unassembled WGS sequence"/>
</dbReference>
<dbReference type="Pfam" id="PF01915">
    <property type="entry name" value="Glyco_hydro_3_C"/>
    <property type="match status" value="1"/>
</dbReference>
<dbReference type="PANTHER" id="PTHR30620">
    <property type="entry name" value="PERIPLASMIC BETA-GLUCOSIDASE-RELATED"/>
    <property type="match status" value="1"/>
</dbReference>
<dbReference type="FunFam" id="3.20.20.300:FF:000007">
    <property type="entry name" value="Lysosomal beta glucosidase"/>
    <property type="match status" value="1"/>
</dbReference>
<feature type="signal peptide" evidence="7">
    <location>
        <begin position="1"/>
        <end position="34"/>
    </location>
</feature>
<dbReference type="SMART" id="SM01217">
    <property type="entry name" value="Fn3_like"/>
    <property type="match status" value="1"/>
</dbReference>
<protein>
    <recommendedName>
        <fullName evidence="3">beta-glucosidase</fullName>
        <ecNumber evidence="3">3.2.1.21</ecNumber>
    </recommendedName>
</protein>
<feature type="domain" description="Fibronectin type III-like" evidence="8">
    <location>
        <begin position="680"/>
        <end position="753"/>
    </location>
</feature>
<dbReference type="InterPro" id="IPR026891">
    <property type="entry name" value="Fn3-like"/>
</dbReference>
<dbReference type="AlphaFoldDB" id="A0A939PB61"/>
<evidence type="ECO:0000256" key="7">
    <source>
        <dbReference type="SAM" id="SignalP"/>
    </source>
</evidence>
<reference evidence="9" key="1">
    <citation type="submission" date="2021-03" db="EMBL/GenBank/DDBJ databases">
        <authorList>
            <person name="Kanchanasin P."/>
            <person name="Saeng-In P."/>
            <person name="Phongsopitanun W."/>
            <person name="Yuki M."/>
            <person name="Kudo T."/>
            <person name="Ohkuma M."/>
            <person name="Tanasupawat S."/>
        </authorList>
    </citation>
    <scope>NUCLEOTIDE SEQUENCE</scope>
    <source>
        <strain evidence="9">GKU 128</strain>
    </source>
</reference>
<dbReference type="InterPro" id="IPR036881">
    <property type="entry name" value="Glyco_hydro_3_C_sf"/>
</dbReference>
<comment type="similarity">
    <text evidence="2">Belongs to the glycosyl hydrolase 3 family.</text>
</comment>
<evidence type="ECO:0000313" key="10">
    <source>
        <dbReference type="Proteomes" id="UP000669179"/>
    </source>
</evidence>
<dbReference type="SUPFAM" id="SSF52279">
    <property type="entry name" value="Beta-D-glucan exohydrolase, C-terminal domain"/>
    <property type="match status" value="1"/>
</dbReference>
<dbReference type="Gene3D" id="3.40.50.1700">
    <property type="entry name" value="Glycoside hydrolase family 3 C-terminal domain"/>
    <property type="match status" value="1"/>
</dbReference>
<sequence length="759" mass="79779">MKPLIPVPRIVVRAGALMVPAVLALVMAPGPATARSTPTYLDPAASTSKRVSDLLKRMTVEEKVGQTAQPAVVNIQGECEWSGGELNQACMKHVLADQHVGSILSGGGETPPQNKPSAWAEMVNTIQKYSIDNNRLHIPILYGVDAVHGHNNVLGATKFPHQTGVGATWDPAVSEAMGQSTAKAVKATGPNWDFAPVQDVARDTRWGRYYETYSEDPHLSGAMGSAFVKGMQQSRQVAATVKHFAAYSAPLNGHDRTASQLDLRYLQDTFFPSYKAAVDAGAQTVMVNSGAINGIPAHASKYLLTDVLRRQWGFKGVVISDWNDVQSLQTAYKIAGTYADAAGIAMNAGVDVAMLPPDTVDGYIDGMLAQVKSGKVSRSRLDDAVARVLTLKFQLGLFEHPYVDPSKADAAVLGADKDLAVKAATESMTLLKNDGNALPLSTGLGKVVVAGPAGDSVPWQDGGWTIGWQGIPDNVTDPGVTIYQGVKKLLGDGKVELAKTADEAVDKTKDADAAIVAVGEKPGAEGVNDSEAPELSADQQDLVERLQATGKKVIVVVVASRPLVLGKAADAKQLVMAWLPGSEAGTAVADVLFGRANPSGRLPVSWPKTIGDQPMFYQQLPGTNSGPSSSYDPLFPFGYGLSYTTFGVRGLSLGSSSVSSHGTVKVTVQVSNTGGRDGDMVVPVYASQPVSRILAPARRLATFTRVSLKAGETRSVTVSFPMSNLAVTPGDINGAGTPVAQPGAYQISAGDKTADLTVR</sequence>
<dbReference type="GO" id="GO:0008422">
    <property type="term" value="F:beta-glucosidase activity"/>
    <property type="evidence" value="ECO:0007669"/>
    <property type="project" value="UniProtKB-EC"/>
</dbReference>
<dbReference type="InterPro" id="IPR001764">
    <property type="entry name" value="Glyco_hydro_3_N"/>
</dbReference>
<dbReference type="InterPro" id="IPR036962">
    <property type="entry name" value="Glyco_hydro_3_N_sf"/>
</dbReference>
<dbReference type="SUPFAM" id="SSF51445">
    <property type="entry name" value="(Trans)glycosidases"/>
    <property type="match status" value="1"/>
</dbReference>
<dbReference type="InterPro" id="IPR017853">
    <property type="entry name" value="GH"/>
</dbReference>
<accession>A0A939PB61</accession>
<evidence type="ECO:0000256" key="4">
    <source>
        <dbReference type="ARBA" id="ARBA00022729"/>
    </source>
</evidence>
<dbReference type="EMBL" id="JAGEOJ010000008">
    <property type="protein sequence ID" value="MBO2449547.1"/>
    <property type="molecule type" value="Genomic_DNA"/>
</dbReference>
<dbReference type="InterPro" id="IPR013783">
    <property type="entry name" value="Ig-like_fold"/>
</dbReference>
<evidence type="ECO:0000256" key="1">
    <source>
        <dbReference type="ARBA" id="ARBA00000448"/>
    </source>
</evidence>
<dbReference type="InterPro" id="IPR051915">
    <property type="entry name" value="Cellulose_Degrad_GH3"/>
</dbReference>
<dbReference type="RefSeq" id="WP_208257430.1">
    <property type="nucleotide sequence ID" value="NZ_JAGEOJ010000008.1"/>
</dbReference>